<dbReference type="CDD" id="cd17580">
    <property type="entry name" value="REC_2_DhkD-like"/>
    <property type="match status" value="1"/>
</dbReference>
<dbReference type="SMART" id="SM00387">
    <property type="entry name" value="HATPase_c"/>
    <property type="match status" value="1"/>
</dbReference>
<dbReference type="Pfam" id="PF00072">
    <property type="entry name" value="Response_reg"/>
    <property type="match status" value="1"/>
</dbReference>
<evidence type="ECO:0000256" key="2">
    <source>
        <dbReference type="ARBA" id="ARBA00012438"/>
    </source>
</evidence>
<dbReference type="SMART" id="SM00086">
    <property type="entry name" value="PAC"/>
    <property type="match status" value="2"/>
</dbReference>
<evidence type="ECO:0000313" key="11">
    <source>
        <dbReference type="EMBL" id="TMQ48037.1"/>
    </source>
</evidence>
<dbReference type="PROSITE" id="PS50112">
    <property type="entry name" value="PAS"/>
    <property type="match status" value="2"/>
</dbReference>
<dbReference type="InterPro" id="IPR001789">
    <property type="entry name" value="Sig_transdc_resp-reg_receiver"/>
</dbReference>
<dbReference type="SUPFAM" id="SSF52172">
    <property type="entry name" value="CheY-like"/>
    <property type="match status" value="1"/>
</dbReference>
<sequence>MAGAHARSPSLEHLQALAEMAERIARNSWGLTAASKAPDPCAESGILRIALDCLDETVRPDRSPVLLYDLDGELRFKAWRNLSEEFRRKMEGHSPWSRSEKKPAPLVLPDIAVAPGVDLFRATILEEGIRSAALLPIASGGSLLGRLSFHFNEPHRFSKEELHAGRMIAAQIALAIEKARAREELRLQRAGATQALEDAMERRVAERRLASVHAVTRILADAHSLAEAVPRILCSLGECLGCVFAAFWRVEGNANFVRCTETWQARGVSLESFDALCRSMSLERGVGLPGRVWKSGTPAWISELQADRNFPRFEAAASVGLRSGFAFPIKIRDRGLGIMEFFLPHRAEPDERLLDMMSAIGSEIGQFIERKAAEEALAASEEITRSIIGAALDAVITMDSGGIVTGWNSQAERLFGWTREEALGRRLEETVIPVRHRERHRAGLQRFLETGEATIVGSRVELEAMRRDGSELPVELSMTAIRTGGGYLFSAFVRDITDRNREKRLLEENQLRFRLMAEEAPEILFTHTAEGALDYMSPRYFEYTGATPEMSLEERARFTHPEDLERAMAGWRESLRLGIPYAAEYRLRGKDGTYRWFHSRSAPLFDAEGRVAKWFGVCSDIDEQKKVSERLIVANQAKDEFLAVLAHELRNPLNPIRSAVHVMNQAGADDVSRERARGIIDRQVRHMARLVDELLDVSRISRGRIPLRRETLDLVPLVGSTVEDHRGEIEGSGHTVLLDLPTEALWVSGDPTRLAQIVGNILQNANKFTEAGGTIHVRARCLPEHQVASLSVRDSGIGIEPRMLERVFDTFVQADRSLDHRGGGLGLGLALVKGLVQLHGGSVHAFSEGLGKGSEFSIRLPLCAAPAPRAPEEVKELPVTGHCHVLVIEDNRDSGLAMELALKLSGHVVKLACTGKEGVTLAHEFHPDVVLCDIGLEGGMDGYAVARALHSDPECAGSYLVAVTGYGRAEDIRRSREAGFDLHLTKPIDPKAMDSMLRGIGARLHTAQA</sequence>
<feature type="domain" description="PAC" evidence="10">
    <location>
        <begin position="581"/>
        <end position="633"/>
    </location>
</feature>
<dbReference type="InterPro" id="IPR000014">
    <property type="entry name" value="PAS"/>
</dbReference>
<dbReference type="InterPro" id="IPR005467">
    <property type="entry name" value="His_kinase_dom"/>
</dbReference>
<dbReference type="PANTHER" id="PTHR43547">
    <property type="entry name" value="TWO-COMPONENT HISTIDINE KINASE"/>
    <property type="match status" value="1"/>
</dbReference>
<dbReference type="InterPro" id="IPR003018">
    <property type="entry name" value="GAF"/>
</dbReference>
<dbReference type="SMART" id="SM00448">
    <property type="entry name" value="REC"/>
    <property type="match status" value="1"/>
</dbReference>
<dbReference type="PROSITE" id="PS50110">
    <property type="entry name" value="RESPONSE_REGULATORY"/>
    <property type="match status" value="1"/>
</dbReference>
<keyword evidence="3 6" id="KW-0597">Phosphoprotein</keyword>
<dbReference type="InterPro" id="IPR036890">
    <property type="entry name" value="HATPase_C_sf"/>
</dbReference>
<organism evidence="11 12">
    <name type="scientific">Eiseniibacteriota bacterium</name>
    <dbReference type="NCBI Taxonomy" id="2212470"/>
    <lineage>
        <taxon>Bacteria</taxon>
        <taxon>Candidatus Eiseniibacteriota</taxon>
    </lineage>
</organism>
<dbReference type="InterPro" id="IPR035965">
    <property type="entry name" value="PAS-like_dom_sf"/>
</dbReference>
<dbReference type="PROSITE" id="PS50113">
    <property type="entry name" value="PAC"/>
    <property type="match status" value="2"/>
</dbReference>
<keyword evidence="4" id="KW-0808">Transferase</keyword>
<dbReference type="Pfam" id="PF08447">
    <property type="entry name" value="PAS_3"/>
    <property type="match status" value="1"/>
</dbReference>
<gene>
    <name evidence="11" type="ORF">E6K71_08275</name>
</gene>
<evidence type="ECO:0000259" key="7">
    <source>
        <dbReference type="PROSITE" id="PS50109"/>
    </source>
</evidence>
<dbReference type="SMART" id="SM00388">
    <property type="entry name" value="HisKA"/>
    <property type="match status" value="1"/>
</dbReference>
<feature type="domain" description="PAS" evidence="9">
    <location>
        <begin position="509"/>
        <end position="578"/>
    </location>
</feature>
<dbReference type="InterPro" id="IPR013767">
    <property type="entry name" value="PAS_fold"/>
</dbReference>
<dbReference type="InterPro" id="IPR004358">
    <property type="entry name" value="Sig_transdc_His_kin-like_C"/>
</dbReference>
<dbReference type="PANTHER" id="PTHR43547:SF2">
    <property type="entry name" value="HYBRID SIGNAL TRANSDUCTION HISTIDINE KINASE C"/>
    <property type="match status" value="1"/>
</dbReference>
<dbReference type="Proteomes" id="UP000316292">
    <property type="component" value="Unassembled WGS sequence"/>
</dbReference>
<reference evidence="11 12" key="1">
    <citation type="journal article" date="2019" name="Nat. Microbiol.">
        <title>Mediterranean grassland soil C-N compound turnover is dependent on rainfall and depth, and is mediated by genomically divergent microorganisms.</title>
        <authorList>
            <person name="Diamond S."/>
            <person name="Andeer P.F."/>
            <person name="Li Z."/>
            <person name="Crits-Christoph A."/>
            <person name="Burstein D."/>
            <person name="Anantharaman K."/>
            <person name="Lane K.R."/>
            <person name="Thomas B.C."/>
            <person name="Pan C."/>
            <person name="Northen T.R."/>
            <person name="Banfield J.F."/>
        </authorList>
    </citation>
    <scope>NUCLEOTIDE SEQUENCE [LARGE SCALE GENOMIC DNA]</scope>
    <source>
        <strain evidence="11">WS_1</strain>
    </source>
</reference>
<feature type="domain" description="Response regulatory" evidence="8">
    <location>
        <begin position="884"/>
        <end position="1001"/>
    </location>
</feature>
<evidence type="ECO:0000259" key="10">
    <source>
        <dbReference type="PROSITE" id="PS50113"/>
    </source>
</evidence>
<proteinExistence type="predicted"/>
<dbReference type="SMART" id="SM00065">
    <property type="entry name" value="GAF"/>
    <property type="match status" value="2"/>
</dbReference>
<evidence type="ECO:0000313" key="12">
    <source>
        <dbReference type="Proteomes" id="UP000316292"/>
    </source>
</evidence>
<evidence type="ECO:0000256" key="5">
    <source>
        <dbReference type="ARBA" id="ARBA00022777"/>
    </source>
</evidence>
<evidence type="ECO:0000256" key="4">
    <source>
        <dbReference type="ARBA" id="ARBA00022679"/>
    </source>
</evidence>
<dbReference type="Gene3D" id="3.30.450.40">
    <property type="match status" value="2"/>
</dbReference>
<dbReference type="InterPro" id="IPR003661">
    <property type="entry name" value="HisK_dim/P_dom"/>
</dbReference>
<accession>A0A538S9K3</accession>
<evidence type="ECO:0000256" key="3">
    <source>
        <dbReference type="ARBA" id="ARBA00022553"/>
    </source>
</evidence>
<dbReference type="GO" id="GO:0000155">
    <property type="term" value="F:phosphorelay sensor kinase activity"/>
    <property type="evidence" value="ECO:0007669"/>
    <property type="project" value="InterPro"/>
</dbReference>
<feature type="domain" description="PAS" evidence="9">
    <location>
        <begin position="380"/>
        <end position="451"/>
    </location>
</feature>
<feature type="domain" description="PAC" evidence="10">
    <location>
        <begin position="458"/>
        <end position="508"/>
    </location>
</feature>
<dbReference type="Pfam" id="PF02518">
    <property type="entry name" value="HATPase_c"/>
    <property type="match status" value="1"/>
</dbReference>
<feature type="modified residue" description="4-aspartylphosphate" evidence="6">
    <location>
        <position position="933"/>
    </location>
</feature>
<dbReference type="Gene3D" id="3.30.450.20">
    <property type="entry name" value="PAS domain"/>
    <property type="match status" value="2"/>
</dbReference>
<dbReference type="InterPro" id="IPR011006">
    <property type="entry name" value="CheY-like_superfamily"/>
</dbReference>
<dbReference type="AlphaFoldDB" id="A0A538S9K3"/>
<comment type="catalytic activity">
    <reaction evidence="1">
        <text>ATP + protein L-histidine = ADP + protein N-phospho-L-histidine.</text>
        <dbReference type="EC" id="2.7.13.3"/>
    </reaction>
</comment>
<dbReference type="SUPFAM" id="SSF55785">
    <property type="entry name" value="PYP-like sensor domain (PAS domain)"/>
    <property type="match status" value="2"/>
</dbReference>
<evidence type="ECO:0000259" key="9">
    <source>
        <dbReference type="PROSITE" id="PS50112"/>
    </source>
</evidence>
<dbReference type="FunFam" id="3.30.450.20:FF:000099">
    <property type="entry name" value="Sensory box sensor histidine kinase"/>
    <property type="match status" value="1"/>
</dbReference>
<dbReference type="Gene3D" id="3.40.50.2300">
    <property type="match status" value="1"/>
</dbReference>
<dbReference type="Gene3D" id="3.30.565.10">
    <property type="entry name" value="Histidine kinase-like ATPase, C-terminal domain"/>
    <property type="match status" value="1"/>
</dbReference>
<protein>
    <recommendedName>
        <fullName evidence="2">histidine kinase</fullName>
        <ecNumber evidence="2">2.7.13.3</ecNumber>
    </recommendedName>
</protein>
<dbReference type="EC" id="2.7.13.3" evidence="2"/>
<dbReference type="Gene3D" id="1.10.287.130">
    <property type="match status" value="1"/>
</dbReference>
<dbReference type="NCBIfam" id="TIGR00229">
    <property type="entry name" value="sensory_box"/>
    <property type="match status" value="2"/>
</dbReference>
<evidence type="ECO:0000256" key="6">
    <source>
        <dbReference type="PROSITE-ProRule" id="PRU00169"/>
    </source>
</evidence>
<dbReference type="Pfam" id="PF00989">
    <property type="entry name" value="PAS"/>
    <property type="match status" value="1"/>
</dbReference>
<dbReference type="CDD" id="cd00082">
    <property type="entry name" value="HisKA"/>
    <property type="match status" value="1"/>
</dbReference>
<dbReference type="CDD" id="cd00130">
    <property type="entry name" value="PAS"/>
    <property type="match status" value="2"/>
</dbReference>
<dbReference type="FunFam" id="3.30.565.10:FF:000006">
    <property type="entry name" value="Sensor histidine kinase WalK"/>
    <property type="match status" value="1"/>
</dbReference>
<evidence type="ECO:0000259" key="8">
    <source>
        <dbReference type="PROSITE" id="PS50110"/>
    </source>
</evidence>
<dbReference type="InterPro" id="IPR013655">
    <property type="entry name" value="PAS_fold_3"/>
</dbReference>
<dbReference type="EMBL" id="VBOR01000089">
    <property type="protein sequence ID" value="TMQ48037.1"/>
    <property type="molecule type" value="Genomic_DNA"/>
</dbReference>
<dbReference type="PROSITE" id="PS50109">
    <property type="entry name" value="HIS_KIN"/>
    <property type="match status" value="1"/>
</dbReference>
<dbReference type="InterPro" id="IPR036097">
    <property type="entry name" value="HisK_dim/P_sf"/>
</dbReference>
<dbReference type="GO" id="GO:0006355">
    <property type="term" value="P:regulation of DNA-templated transcription"/>
    <property type="evidence" value="ECO:0007669"/>
    <property type="project" value="InterPro"/>
</dbReference>
<comment type="caution">
    <text evidence="11">The sequence shown here is derived from an EMBL/GenBank/DDBJ whole genome shotgun (WGS) entry which is preliminary data.</text>
</comment>
<dbReference type="Pfam" id="PF00512">
    <property type="entry name" value="HisKA"/>
    <property type="match status" value="1"/>
</dbReference>
<name>A0A538S9K3_UNCEI</name>
<dbReference type="SUPFAM" id="SSF55781">
    <property type="entry name" value="GAF domain-like"/>
    <property type="match status" value="2"/>
</dbReference>
<dbReference type="SUPFAM" id="SSF47384">
    <property type="entry name" value="Homodimeric domain of signal transducing histidine kinase"/>
    <property type="match status" value="1"/>
</dbReference>
<dbReference type="InterPro" id="IPR003594">
    <property type="entry name" value="HATPase_dom"/>
</dbReference>
<dbReference type="SUPFAM" id="SSF55874">
    <property type="entry name" value="ATPase domain of HSP90 chaperone/DNA topoisomerase II/histidine kinase"/>
    <property type="match status" value="1"/>
</dbReference>
<dbReference type="PRINTS" id="PR00344">
    <property type="entry name" value="BCTRLSENSOR"/>
</dbReference>
<feature type="domain" description="Histidine kinase" evidence="7">
    <location>
        <begin position="644"/>
        <end position="864"/>
    </location>
</feature>
<evidence type="ECO:0000256" key="1">
    <source>
        <dbReference type="ARBA" id="ARBA00000085"/>
    </source>
</evidence>
<dbReference type="InterPro" id="IPR029016">
    <property type="entry name" value="GAF-like_dom_sf"/>
</dbReference>
<dbReference type="Pfam" id="PF13185">
    <property type="entry name" value="GAF_2"/>
    <property type="match status" value="2"/>
</dbReference>
<dbReference type="InterPro" id="IPR001610">
    <property type="entry name" value="PAC"/>
</dbReference>
<keyword evidence="5" id="KW-0418">Kinase</keyword>
<dbReference type="InterPro" id="IPR000700">
    <property type="entry name" value="PAS-assoc_C"/>
</dbReference>
<dbReference type="SMART" id="SM00091">
    <property type="entry name" value="PAS"/>
    <property type="match status" value="2"/>
</dbReference>